<evidence type="ECO:0000313" key="8">
    <source>
        <dbReference type="EMBL" id="KAG8199268.1"/>
    </source>
</evidence>
<dbReference type="GO" id="GO:0046872">
    <property type="term" value="F:metal ion binding"/>
    <property type="evidence" value="ECO:0007669"/>
    <property type="project" value="UniProtKB-KW"/>
</dbReference>
<sequence length="256" mass="29038">MASEEFKENSSAGPEFAQAEKLSDPEGIDFFPERRGDKITRSWFRILLFGEGQDNIEKVRCERNVHNCVAESPLIKFLLDALKTTGCEIDLNRHVSCEPCSKVVTGGYDSEMNQIVVCQNSATSKAAVHGALAHEMVHMFDFCRAKVDFKNVDHLLCSEIRAANLIHCSFLSAMIMGTASLIRIKKQHQECVKRKALASVMAVRDLTETEAQEAMDRVFTKCYNDLEPLGRRVRRNSKDIDKIYRERYLYGYGFAP</sequence>
<dbReference type="InterPro" id="IPR019165">
    <property type="entry name" value="Peptidase_M76_ATP23"/>
</dbReference>
<evidence type="ECO:0000256" key="5">
    <source>
        <dbReference type="ARBA" id="ARBA00023049"/>
    </source>
</evidence>
<dbReference type="GO" id="GO:0033615">
    <property type="term" value="P:mitochondrial proton-transporting ATP synthase complex assembly"/>
    <property type="evidence" value="ECO:0007669"/>
    <property type="project" value="TreeGrafter"/>
</dbReference>
<feature type="region of interest" description="Disordered" evidence="7">
    <location>
        <begin position="1"/>
        <end position="21"/>
    </location>
</feature>
<comment type="caution">
    <text evidence="8">The sequence shown here is derived from an EMBL/GenBank/DDBJ whole genome shotgun (WGS) entry which is preliminary data.</text>
</comment>
<gene>
    <name evidence="8" type="ORF">JTE90_003691</name>
</gene>
<proteinExistence type="inferred from homology"/>
<keyword evidence="9" id="KW-1185">Reference proteome</keyword>
<keyword evidence="3 6" id="KW-0479">Metal-binding</keyword>
<dbReference type="GO" id="GO:0004222">
    <property type="term" value="F:metalloendopeptidase activity"/>
    <property type="evidence" value="ECO:0007669"/>
    <property type="project" value="InterPro"/>
</dbReference>
<comment type="similarity">
    <text evidence="1 6">Belongs to the peptidase M76 family.</text>
</comment>
<dbReference type="Proteomes" id="UP000827092">
    <property type="component" value="Unassembled WGS sequence"/>
</dbReference>
<keyword evidence="5 6" id="KW-0482">Metalloprotease</keyword>
<keyword evidence="2 6" id="KW-0645">Protease</keyword>
<organism evidence="8 9">
    <name type="scientific">Oedothorax gibbosus</name>
    <dbReference type="NCBI Taxonomy" id="931172"/>
    <lineage>
        <taxon>Eukaryota</taxon>
        <taxon>Metazoa</taxon>
        <taxon>Ecdysozoa</taxon>
        <taxon>Arthropoda</taxon>
        <taxon>Chelicerata</taxon>
        <taxon>Arachnida</taxon>
        <taxon>Araneae</taxon>
        <taxon>Araneomorphae</taxon>
        <taxon>Entelegynae</taxon>
        <taxon>Araneoidea</taxon>
        <taxon>Linyphiidae</taxon>
        <taxon>Erigoninae</taxon>
        <taxon>Oedothorax</taxon>
    </lineage>
</organism>
<evidence type="ECO:0000313" key="9">
    <source>
        <dbReference type="Proteomes" id="UP000827092"/>
    </source>
</evidence>
<evidence type="ECO:0000256" key="2">
    <source>
        <dbReference type="ARBA" id="ARBA00022670"/>
    </source>
</evidence>
<protein>
    <recommendedName>
        <fullName evidence="6">Mitochondrial inner membrane protease ATP23</fullName>
        <ecNumber evidence="6">3.4.24.-</ecNumber>
    </recommendedName>
</protein>
<dbReference type="Pfam" id="PF09768">
    <property type="entry name" value="Peptidase_M76"/>
    <property type="match status" value="1"/>
</dbReference>
<evidence type="ECO:0000256" key="1">
    <source>
        <dbReference type="ARBA" id="ARBA00009915"/>
    </source>
</evidence>
<dbReference type="EC" id="3.4.24.-" evidence="6"/>
<name>A0AAV6VT65_9ARAC</name>
<keyword evidence="4 6" id="KW-0378">Hydrolase</keyword>
<evidence type="ECO:0000256" key="7">
    <source>
        <dbReference type="SAM" id="MobiDB-lite"/>
    </source>
</evidence>
<evidence type="ECO:0000256" key="6">
    <source>
        <dbReference type="RuleBase" id="RU364057"/>
    </source>
</evidence>
<dbReference type="PANTHER" id="PTHR21711">
    <property type="entry name" value="MITOCHONDRIAL INNER MEMBRANE PROTEASE"/>
    <property type="match status" value="1"/>
</dbReference>
<dbReference type="GO" id="GO:0005739">
    <property type="term" value="C:mitochondrion"/>
    <property type="evidence" value="ECO:0007669"/>
    <property type="project" value="GOC"/>
</dbReference>
<evidence type="ECO:0000256" key="3">
    <source>
        <dbReference type="ARBA" id="ARBA00022723"/>
    </source>
</evidence>
<evidence type="ECO:0000256" key="4">
    <source>
        <dbReference type="ARBA" id="ARBA00022801"/>
    </source>
</evidence>
<dbReference type="AlphaFoldDB" id="A0AAV6VT65"/>
<dbReference type="PANTHER" id="PTHR21711:SF0">
    <property type="entry name" value="MITOCHONDRIAL INNER MEMBRANE PROTEASE ATP23 HOMOLOG"/>
    <property type="match status" value="1"/>
</dbReference>
<reference evidence="8 9" key="1">
    <citation type="journal article" date="2022" name="Nat. Ecol. Evol.">
        <title>A masculinizing supergene underlies an exaggerated male reproductive morph in a spider.</title>
        <authorList>
            <person name="Hendrickx F."/>
            <person name="De Corte Z."/>
            <person name="Sonet G."/>
            <person name="Van Belleghem S.M."/>
            <person name="Kostlbacher S."/>
            <person name="Vangestel C."/>
        </authorList>
    </citation>
    <scope>NUCLEOTIDE SEQUENCE [LARGE SCALE GENOMIC DNA]</scope>
    <source>
        <strain evidence="8">W744_W776</strain>
    </source>
</reference>
<dbReference type="GO" id="GO:0034982">
    <property type="term" value="P:mitochondrial protein processing"/>
    <property type="evidence" value="ECO:0007669"/>
    <property type="project" value="TreeGrafter"/>
</dbReference>
<accession>A0AAV6VT65</accession>
<dbReference type="EMBL" id="JAFNEN010000029">
    <property type="protein sequence ID" value="KAG8199268.1"/>
    <property type="molecule type" value="Genomic_DNA"/>
</dbReference>